<protein>
    <recommendedName>
        <fullName evidence="1">CapR homology domain-containing protein</fullName>
    </recommendedName>
</protein>
<name>A0A0F8Y008_9ZZZZ</name>
<feature type="domain" description="CapR homology" evidence="1">
    <location>
        <begin position="141"/>
        <end position="194"/>
    </location>
</feature>
<comment type="caution">
    <text evidence="2">The sequence shown here is derived from an EMBL/GenBank/DDBJ whole genome shotgun (WGS) entry which is preliminary data.</text>
</comment>
<organism evidence="2">
    <name type="scientific">marine sediment metagenome</name>
    <dbReference type="NCBI Taxonomy" id="412755"/>
    <lineage>
        <taxon>unclassified sequences</taxon>
        <taxon>metagenomes</taxon>
        <taxon>ecological metagenomes</taxon>
    </lineage>
</organism>
<sequence length="307" mass="36240">MAKYNSRVCTMCGTEYVPTSPNQKSCEKRGCRSEIRRRAERGRYKKRQQQYCKVCVICGVEFKTTDSRRRYCGSAECEKERNLRSSRKTEESRRIKRIPERKQYYLKNKEGILSSRKKYYREVLHPDREVREGQSTFKLKYDFIKQVFSAEKYTLLDTEYVNNHTKLNVTCPKGHPWVTTVHLFKDGGIRCVRCTQKGFTSKAEKELLDFVESVLPEGVDVFSRYKYLISPYEVDIYIPAKNLAIEYCGLYWHSEVAGGKPKKYHYEKMIACNEKGVRLITIFEDEYLNMPEVVKSRIQNALKVHDR</sequence>
<evidence type="ECO:0000259" key="1">
    <source>
        <dbReference type="Pfam" id="PF21817"/>
    </source>
</evidence>
<dbReference type="Gene3D" id="3.40.960.10">
    <property type="entry name" value="VSR Endonuclease"/>
    <property type="match status" value="1"/>
</dbReference>
<evidence type="ECO:0000313" key="2">
    <source>
        <dbReference type="EMBL" id="KKK47569.1"/>
    </source>
</evidence>
<proteinExistence type="predicted"/>
<accession>A0A0F8Y008</accession>
<dbReference type="CDD" id="cd22328">
    <property type="entry name" value="Hef-like"/>
    <property type="match status" value="1"/>
</dbReference>
<dbReference type="EMBL" id="LAZR01069513">
    <property type="protein sequence ID" value="KKK47569.1"/>
    <property type="molecule type" value="Genomic_DNA"/>
</dbReference>
<dbReference type="Pfam" id="PF21817">
    <property type="entry name" value="CapR"/>
    <property type="match status" value="1"/>
</dbReference>
<feature type="non-terminal residue" evidence="2">
    <location>
        <position position="307"/>
    </location>
</feature>
<dbReference type="InterPro" id="IPR048793">
    <property type="entry name" value="CapR_dom"/>
</dbReference>
<reference evidence="2" key="1">
    <citation type="journal article" date="2015" name="Nature">
        <title>Complex archaea that bridge the gap between prokaryotes and eukaryotes.</title>
        <authorList>
            <person name="Spang A."/>
            <person name="Saw J.H."/>
            <person name="Jorgensen S.L."/>
            <person name="Zaremba-Niedzwiedzka K."/>
            <person name="Martijn J."/>
            <person name="Lind A.E."/>
            <person name="van Eijk R."/>
            <person name="Schleper C."/>
            <person name="Guy L."/>
            <person name="Ettema T.J."/>
        </authorList>
    </citation>
    <scope>NUCLEOTIDE SEQUENCE</scope>
</reference>
<gene>
    <name evidence="2" type="ORF">LCGC14_3153870</name>
</gene>
<dbReference type="AlphaFoldDB" id="A0A0F8Y008"/>